<reference evidence="3" key="1">
    <citation type="submission" date="2021-01" db="EMBL/GenBank/DDBJ databases">
        <authorList>
            <person name="Zahm M."/>
            <person name="Roques C."/>
            <person name="Cabau C."/>
            <person name="Klopp C."/>
            <person name="Donnadieu C."/>
            <person name="Jouanno E."/>
            <person name="Lampietro C."/>
            <person name="Louis A."/>
            <person name="Herpin A."/>
            <person name="Echchiki A."/>
            <person name="Berthelot C."/>
            <person name="Parey E."/>
            <person name="Roest-Crollius H."/>
            <person name="Braasch I."/>
            <person name="Postlethwait J."/>
            <person name="Bobe J."/>
            <person name="Montfort J."/>
            <person name="Bouchez O."/>
            <person name="Begum T."/>
            <person name="Mejri S."/>
            <person name="Adams A."/>
            <person name="Chen W.-J."/>
            <person name="Guiguen Y."/>
        </authorList>
    </citation>
    <scope>NUCLEOTIDE SEQUENCE</scope>
    <source>
        <strain evidence="3">YG-15Mar2019-1</strain>
        <tissue evidence="3">Brain</tissue>
    </source>
</reference>
<feature type="signal peptide" evidence="1">
    <location>
        <begin position="1"/>
        <end position="21"/>
    </location>
</feature>
<evidence type="ECO:0000256" key="1">
    <source>
        <dbReference type="SAM" id="SignalP"/>
    </source>
</evidence>
<sequence length="79" mass="8737">MDLRLASLLLLWTLLVLLTSAVRPSAGQKIYTNTWAVHVTGGAEEADRIARKHGFINHGNVSRLSDPKIRFSNYPPSPP</sequence>
<gene>
    <name evidence="3" type="ORF">MATL_G00139860</name>
</gene>
<dbReference type="Pfam" id="PF16470">
    <property type="entry name" value="S8_pro-domain"/>
    <property type="match status" value="1"/>
</dbReference>
<dbReference type="OrthoDB" id="6156546at2759"/>
<feature type="domain" description="Peptidase S8 pro-domain" evidence="2">
    <location>
        <begin position="34"/>
        <end position="65"/>
    </location>
</feature>
<comment type="caution">
    <text evidence="3">The sequence shown here is derived from an EMBL/GenBank/DDBJ whole genome shotgun (WGS) entry which is preliminary data.</text>
</comment>
<organism evidence="3 4">
    <name type="scientific">Megalops atlanticus</name>
    <name type="common">Tarpon</name>
    <name type="synonym">Clupea gigantea</name>
    <dbReference type="NCBI Taxonomy" id="7932"/>
    <lineage>
        <taxon>Eukaryota</taxon>
        <taxon>Metazoa</taxon>
        <taxon>Chordata</taxon>
        <taxon>Craniata</taxon>
        <taxon>Vertebrata</taxon>
        <taxon>Euteleostomi</taxon>
        <taxon>Actinopterygii</taxon>
        <taxon>Neopterygii</taxon>
        <taxon>Teleostei</taxon>
        <taxon>Elopiformes</taxon>
        <taxon>Megalopidae</taxon>
        <taxon>Megalops</taxon>
    </lineage>
</organism>
<proteinExistence type="predicted"/>
<name>A0A9D3PVL2_MEGAT</name>
<accession>A0A9D3PVL2</accession>
<dbReference type="Proteomes" id="UP001046870">
    <property type="component" value="Chromosome 11"/>
</dbReference>
<keyword evidence="1" id="KW-0732">Signal</keyword>
<evidence type="ECO:0000259" key="2">
    <source>
        <dbReference type="Pfam" id="PF16470"/>
    </source>
</evidence>
<dbReference type="Gene3D" id="3.30.70.850">
    <property type="entry name" value="Peptidase S8, pro-domain"/>
    <property type="match status" value="1"/>
</dbReference>
<evidence type="ECO:0000313" key="4">
    <source>
        <dbReference type="Proteomes" id="UP001046870"/>
    </source>
</evidence>
<evidence type="ECO:0000313" key="3">
    <source>
        <dbReference type="EMBL" id="KAG7468152.1"/>
    </source>
</evidence>
<dbReference type="InterPro" id="IPR038466">
    <property type="entry name" value="S8_pro-domain_sf"/>
</dbReference>
<protein>
    <recommendedName>
        <fullName evidence="2">Peptidase S8 pro-domain domain-containing protein</fullName>
    </recommendedName>
</protein>
<dbReference type="InterPro" id="IPR032815">
    <property type="entry name" value="S8_pro-domain"/>
</dbReference>
<dbReference type="EMBL" id="JAFDVH010000011">
    <property type="protein sequence ID" value="KAG7468152.1"/>
    <property type="molecule type" value="Genomic_DNA"/>
</dbReference>
<feature type="chain" id="PRO_5038405182" description="Peptidase S8 pro-domain domain-containing protein" evidence="1">
    <location>
        <begin position="22"/>
        <end position="79"/>
    </location>
</feature>
<keyword evidence="4" id="KW-1185">Reference proteome</keyword>
<dbReference type="SUPFAM" id="SSF54897">
    <property type="entry name" value="Protease propeptides/inhibitors"/>
    <property type="match status" value="1"/>
</dbReference>
<dbReference type="AlphaFoldDB" id="A0A9D3PVL2"/>